<sequence length="400" mass="44343">MSNFSHSLSKDDIERFSRQLILKGIGTTGQEKIRDSAVLIVGAGGLGCPVVMYLAASGVGRLGIIDHDVVALNNLHRQIMHDENRIGLLKTESLKESINRINSAVVVEIYSFLLSEANALEIFPNYDIIVDCSDNVATRYLINDASILTNKPLVSGSALGWEGQLTVYHCGEKCPCYRCIFPIPPKPEFVTNCSDNGVLGPIVGVVGSLQALEILKLIVQGTSSFAGKLWLFDGYAGETRTISLRPRRSDCPVCGQSPTIKNLENYARFCGSGPTDKPLNLAILPDELRVTVNSYDSIRQNSTPILIDTRPENEYEICHLPEAINIPMHTLNKKNLLEIEKRIGISEEYDKTVYVICRRGNDSQLAVQLLNDSFKNLKFQDIIGGYEKWSELVDMSFPIY</sequence>
<protein>
    <recommendedName>
        <fullName evidence="11">Adenylyltransferase and sulfurtransferase MOCS3 homolog</fullName>
    </recommendedName>
    <alternativeName>
        <fullName evidence="11">UBA4 homolog</fullName>
    </alternativeName>
    <alternativeName>
        <fullName evidence="11">Ubiquitin-like protein activator 4 homolog</fullName>
    </alternativeName>
    <domain>
        <recommendedName>
            <fullName evidence="11">Adenylyltransferase</fullName>
            <ecNumber evidence="11">2.7.7.-</ecNumber>
        </recommendedName>
    </domain>
    <domain>
        <recommendedName>
            <fullName evidence="11">Sulfurtransferase</fullName>
            <ecNumber evidence="11">2.8.1.-</ecNumber>
        </recommendedName>
    </domain>
</protein>
<feature type="binding site" evidence="11">
    <location>
        <position position="176"/>
    </location>
    <ligand>
        <name>Zn(2+)</name>
        <dbReference type="ChEBI" id="CHEBI:29105"/>
    </ligand>
</feature>
<feature type="binding site" evidence="11">
    <location>
        <position position="45"/>
    </location>
    <ligand>
        <name>ATP</name>
        <dbReference type="ChEBI" id="CHEBI:30616"/>
    </ligand>
</feature>
<name>A0A914D4Y4_9BILA</name>
<evidence type="ECO:0000256" key="5">
    <source>
        <dbReference type="ARBA" id="ARBA00022723"/>
    </source>
</evidence>
<evidence type="ECO:0000256" key="7">
    <source>
        <dbReference type="ARBA" id="ARBA00022833"/>
    </source>
</evidence>
<feature type="active site" description="Glycyl thioester intermediate; for adenylyltransferase activity" evidence="11">
    <location>
        <position position="193"/>
    </location>
</feature>
<dbReference type="EC" id="2.7.7.-" evidence="11"/>
<dbReference type="InterPro" id="IPR036873">
    <property type="entry name" value="Rhodanese-like_dom_sf"/>
</dbReference>
<dbReference type="CDD" id="cd00757">
    <property type="entry name" value="ThiF_MoeB_HesA_family"/>
    <property type="match status" value="1"/>
</dbReference>
<dbReference type="GO" id="GO:0002143">
    <property type="term" value="P:tRNA wobble position uridine thiolation"/>
    <property type="evidence" value="ECO:0007669"/>
    <property type="project" value="InterPro"/>
</dbReference>
<evidence type="ECO:0000256" key="10">
    <source>
        <dbReference type="ARBA" id="ARBA00023268"/>
    </source>
</evidence>
<dbReference type="WBParaSite" id="ACRNAN_scaffold1919.g26130.t1">
    <property type="protein sequence ID" value="ACRNAN_scaffold1919.g26130.t1"/>
    <property type="gene ID" value="ACRNAN_scaffold1919.g26130"/>
</dbReference>
<dbReference type="InterPro" id="IPR028885">
    <property type="entry name" value="MOCS3/Uba4"/>
</dbReference>
<comment type="cofactor">
    <cofactor evidence="11">
        <name>Zn(2+)</name>
        <dbReference type="ChEBI" id="CHEBI:29105"/>
    </cofactor>
    <text evidence="11">Binds 1 zinc ion per subunit.</text>
</comment>
<keyword evidence="5 11" id="KW-0479">Metal-binding</keyword>
<dbReference type="InterPro" id="IPR001763">
    <property type="entry name" value="Rhodanese-like_dom"/>
</dbReference>
<dbReference type="Pfam" id="PF00899">
    <property type="entry name" value="ThiF"/>
    <property type="match status" value="1"/>
</dbReference>
<feature type="binding site" evidence="11">
    <location>
        <position position="90"/>
    </location>
    <ligand>
        <name>ATP</name>
        <dbReference type="ChEBI" id="CHEBI:30616"/>
    </ligand>
</feature>
<dbReference type="Pfam" id="PF00581">
    <property type="entry name" value="Rhodanese"/>
    <property type="match status" value="1"/>
</dbReference>
<dbReference type="SMART" id="SM00450">
    <property type="entry name" value="RHOD"/>
    <property type="match status" value="1"/>
</dbReference>
<evidence type="ECO:0000259" key="12">
    <source>
        <dbReference type="PROSITE" id="PS50206"/>
    </source>
</evidence>
<keyword evidence="4 11" id="KW-0819">tRNA processing</keyword>
<evidence type="ECO:0000256" key="2">
    <source>
        <dbReference type="ARBA" id="ARBA00022490"/>
    </source>
</evidence>
<proteinExistence type="inferred from homology"/>
<evidence type="ECO:0000256" key="3">
    <source>
        <dbReference type="ARBA" id="ARBA00022679"/>
    </source>
</evidence>
<evidence type="ECO:0000256" key="4">
    <source>
        <dbReference type="ARBA" id="ARBA00022694"/>
    </source>
</evidence>
<feature type="binding site" evidence="11">
    <location>
        <position position="251"/>
    </location>
    <ligand>
        <name>Zn(2+)</name>
        <dbReference type="ChEBI" id="CHEBI:29105"/>
    </ligand>
</feature>
<feature type="binding site" evidence="11">
    <location>
        <begin position="73"/>
        <end position="77"/>
    </location>
    <ligand>
        <name>ATP</name>
        <dbReference type="ChEBI" id="CHEBI:30616"/>
    </ligand>
</feature>
<dbReference type="GO" id="GO:0032447">
    <property type="term" value="P:protein urmylation"/>
    <property type="evidence" value="ECO:0007669"/>
    <property type="project" value="TreeGrafter"/>
</dbReference>
<dbReference type="FunFam" id="3.40.250.10:FF:000014">
    <property type="entry name" value="Adenylyltransferase and sulfurtransferase MOCS3"/>
    <property type="match status" value="1"/>
</dbReference>
<evidence type="ECO:0000256" key="1">
    <source>
        <dbReference type="ARBA" id="ARBA00004514"/>
    </source>
</evidence>
<keyword evidence="9 11" id="KW-0501">Molybdenum cofactor biosynthesis</keyword>
<reference evidence="14" key="1">
    <citation type="submission" date="2022-11" db="UniProtKB">
        <authorList>
            <consortium name="WormBaseParasite"/>
        </authorList>
    </citation>
    <scope>IDENTIFICATION</scope>
</reference>
<comment type="function">
    <text evidence="11">Plays a central role in 2-thiolation of mcm(5)S(2)U at tRNA wobble positions of cytosolic tRNA(Lys), tRNA(Glu) and tRNA(Gln). Acts by mediating the C-terminal thiocarboxylation of the sulfur carrier URM1. Its N-terminus first activates URM1 as acyl-adenylate (-COAMP), then the persulfide sulfur on the catalytic cysteine is transferred to URM1 to form thiocarboxylation (-COSH) of its C-terminus. The reaction probably involves hydrogen sulfide that is generated from the persulfide intermediate and that acts as nucleophile towards URM1. Subsequently, a transient disulfide bond is formed. Does not use thiosulfate as sulfur donor; NFS1 probably acting as a sulfur donor for thiocarboxylation reactions.</text>
</comment>
<dbReference type="FunFam" id="3.40.50.720:FF:000033">
    <property type="entry name" value="Adenylyltransferase and sulfurtransferase MOCS3"/>
    <property type="match status" value="1"/>
</dbReference>
<feature type="binding site" evidence="11">
    <location>
        <position position="179"/>
    </location>
    <ligand>
        <name>Zn(2+)</name>
        <dbReference type="ChEBI" id="CHEBI:29105"/>
    </ligand>
</feature>
<dbReference type="GO" id="GO:0042292">
    <property type="term" value="F:URM1 activating enzyme activity"/>
    <property type="evidence" value="ECO:0007669"/>
    <property type="project" value="TreeGrafter"/>
</dbReference>
<dbReference type="GO" id="GO:0070566">
    <property type="term" value="F:adenylyltransferase activity"/>
    <property type="evidence" value="ECO:0007669"/>
    <property type="project" value="InterPro"/>
</dbReference>
<comment type="subcellular location">
    <subcellularLocation>
        <location evidence="1">Cytoplasm</location>
        <location evidence="1">Cytosol</location>
    </subcellularLocation>
</comment>
<comment type="similarity">
    <text evidence="11">In the N-terminal section; belongs to the HesA/MoeB/ThiF family. UBA4 subfamily.</text>
</comment>
<keyword evidence="6 11" id="KW-0547">Nucleotide-binding</keyword>
<dbReference type="GO" id="GO:0046872">
    <property type="term" value="F:metal ion binding"/>
    <property type="evidence" value="ECO:0007669"/>
    <property type="project" value="UniProtKB-KW"/>
</dbReference>
<comment type="pathway">
    <text evidence="11">tRNA modification; 5-methoxycarbonylmethyl-2-thiouridine-tRNA biosynthesis.</text>
</comment>
<evidence type="ECO:0000256" key="9">
    <source>
        <dbReference type="ARBA" id="ARBA00023150"/>
    </source>
</evidence>
<dbReference type="GO" id="GO:0005829">
    <property type="term" value="C:cytosol"/>
    <property type="evidence" value="ECO:0007669"/>
    <property type="project" value="UniProtKB-SubCell"/>
</dbReference>
<keyword evidence="7 11" id="KW-0862">Zinc</keyword>
<organism evidence="13 14">
    <name type="scientific">Acrobeloides nanus</name>
    <dbReference type="NCBI Taxonomy" id="290746"/>
    <lineage>
        <taxon>Eukaryota</taxon>
        <taxon>Metazoa</taxon>
        <taxon>Ecdysozoa</taxon>
        <taxon>Nematoda</taxon>
        <taxon>Chromadorea</taxon>
        <taxon>Rhabditida</taxon>
        <taxon>Tylenchina</taxon>
        <taxon>Cephalobomorpha</taxon>
        <taxon>Cephaloboidea</taxon>
        <taxon>Cephalobidae</taxon>
        <taxon>Acrobeloides</taxon>
    </lineage>
</organism>
<dbReference type="Proteomes" id="UP000887540">
    <property type="component" value="Unplaced"/>
</dbReference>
<dbReference type="InterPro" id="IPR035985">
    <property type="entry name" value="Ubiquitin-activating_enz"/>
</dbReference>
<feature type="domain" description="Rhodanese" evidence="12">
    <location>
        <begin position="300"/>
        <end position="398"/>
    </location>
</feature>
<dbReference type="Gene3D" id="3.40.50.720">
    <property type="entry name" value="NAD(P)-binding Rossmann-like Domain"/>
    <property type="match status" value="1"/>
</dbReference>
<keyword evidence="8 11" id="KW-0067">ATP-binding</keyword>
<dbReference type="InterPro" id="IPR045886">
    <property type="entry name" value="ThiF/MoeB/HesA"/>
</dbReference>
<dbReference type="AlphaFoldDB" id="A0A914D4Y4"/>
<dbReference type="PANTHER" id="PTHR10953:SF102">
    <property type="entry name" value="ADENYLYLTRANSFERASE AND SULFURTRANSFERASE MOCS3"/>
    <property type="match status" value="1"/>
</dbReference>
<dbReference type="SUPFAM" id="SSF69572">
    <property type="entry name" value="Activating enzymes of the ubiquitin-like proteins"/>
    <property type="match status" value="1"/>
</dbReference>
<evidence type="ECO:0000256" key="6">
    <source>
        <dbReference type="ARBA" id="ARBA00022741"/>
    </source>
</evidence>
<feature type="binding site" evidence="11">
    <location>
        <position position="66"/>
    </location>
    <ligand>
        <name>ATP</name>
        <dbReference type="ChEBI" id="CHEBI:30616"/>
    </ligand>
</feature>
<feature type="binding site" evidence="11">
    <location>
        <begin position="134"/>
        <end position="135"/>
    </location>
    <ligand>
        <name>ATP</name>
        <dbReference type="ChEBI" id="CHEBI:30616"/>
    </ligand>
</feature>
<evidence type="ECO:0000256" key="11">
    <source>
        <dbReference type="HAMAP-Rule" id="MF_03049"/>
    </source>
</evidence>
<evidence type="ECO:0000256" key="8">
    <source>
        <dbReference type="ARBA" id="ARBA00022840"/>
    </source>
</evidence>
<dbReference type="HAMAP" id="MF_03049">
    <property type="entry name" value="MOCS3_Uba4"/>
    <property type="match status" value="1"/>
</dbReference>
<dbReference type="NCBIfam" id="NF004281">
    <property type="entry name" value="PRK05690.1"/>
    <property type="match status" value="1"/>
</dbReference>
<accession>A0A914D4Y4</accession>
<dbReference type="EC" id="2.8.1.-" evidence="11"/>
<dbReference type="InterPro" id="IPR000594">
    <property type="entry name" value="ThiF_NAD_FAD-bd"/>
</dbReference>
<keyword evidence="13" id="KW-1185">Reference proteome</keyword>
<dbReference type="PANTHER" id="PTHR10953">
    <property type="entry name" value="UBIQUITIN-ACTIVATING ENZYME E1"/>
    <property type="match status" value="1"/>
</dbReference>
<dbReference type="GO" id="GO:0005524">
    <property type="term" value="F:ATP binding"/>
    <property type="evidence" value="ECO:0007669"/>
    <property type="project" value="UniProtKB-KW"/>
</dbReference>
<dbReference type="Gene3D" id="3.40.250.10">
    <property type="entry name" value="Rhodanese-like domain"/>
    <property type="match status" value="1"/>
</dbReference>
<feature type="binding site" evidence="11">
    <location>
        <position position="254"/>
    </location>
    <ligand>
        <name>Zn(2+)</name>
        <dbReference type="ChEBI" id="CHEBI:29105"/>
    </ligand>
</feature>
<evidence type="ECO:0000313" key="14">
    <source>
        <dbReference type="WBParaSite" id="ACRNAN_scaffold1919.g26130.t1"/>
    </source>
</evidence>
<dbReference type="GO" id="GO:0006777">
    <property type="term" value="P:Mo-molybdopterin cofactor biosynthetic process"/>
    <property type="evidence" value="ECO:0007669"/>
    <property type="project" value="UniProtKB-UniRule"/>
</dbReference>
<dbReference type="PROSITE" id="PS50206">
    <property type="entry name" value="RHODANESE_3"/>
    <property type="match status" value="1"/>
</dbReference>
<keyword evidence="3 11" id="KW-0808">Transferase</keyword>
<evidence type="ECO:0000313" key="13">
    <source>
        <dbReference type="Proteomes" id="UP000887540"/>
    </source>
</evidence>
<keyword evidence="10 11" id="KW-0511">Multifunctional enzyme</keyword>
<keyword evidence="2 11" id="KW-0963">Cytoplasm</keyword>
<feature type="active site" description="Cysteine persulfide intermediate; for sulfurtransferase activity" evidence="11">
    <location>
        <position position="357"/>
    </location>
</feature>
<dbReference type="GO" id="GO:0004792">
    <property type="term" value="F:thiosulfate-cyanide sulfurtransferase activity"/>
    <property type="evidence" value="ECO:0007669"/>
    <property type="project" value="TreeGrafter"/>
</dbReference>